<dbReference type="InterPro" id="IPR037066">
    <property type="entry name" value="Plug_dom_sf"/>
</dbReference>
<evidence type="ECO:0000256" key="5">
    <source>
        <dbReference type="ARBA" id="ARBA00022692"/>
    </source>
</evidence>
<evidence type="ECO:0000256" key="4">
    <source>
        <dbReference type="ARBA" id="ARBA00022496"/>
    </source>
</evidence>
<evidence type="ECO:0000256" key="13">
    <source>
        <dbReference type="RuleBase" id="RU003357"/>
    </source>
</evidence>
<name>A0ABT8LEQ7_9BACT</name>
<dbReference type="InterPro" id="IPR039426">
    <property type="entry name" value="TonB-dep_rcpt-like"/>
</dbReference>
<dbReference type="InterPro" id="IPR000531">
    <property type="entry name" value="Beta-barrel_TonB"/>
</dbReference>
<dbReference type="PANTHER" id="PTHR32552">
    <property type="entry name" value="FERRICHROME IRON RECEPTOR-RELATED"/>
    <property type="match status" value="1"/>
</dbReference>
<dbReference type="Pfam" id="PF13715">
    <property type="entry name" value="CarbopepD_reg_2"/>
    <property type="match status" value="1"/>
</dbReference>
<keyword evidence="7" id="KW-0408">Iron</keyword>
<comment type="subcellular location">
    <subcellularLocation>
        <location evidence="1 12">Cell outer membrane</location>
        <topology evidence="1 12">Multi-pass membrane protein</topology>
    </subcellularLocation>
</comment>
<dbReference type="Proteomes" id="UP001172083">
    <property type="component" value="Unassembled WGS sequence"/>
</dbReference>
<feature type="domain" description="TonB-dependent receptor-like beta-barrel" evidence="15">
    <location>
        <begin position="392"/>
        <end position="867"/>
    </location>
</feature>
<evidence type="ECO:0000256" key="1">
    <source>
        <dbReference type="ARBA" id="ARBA00004571"/>
    </source>
</evidence>
<keyword evidence="18" id="KW-1185">Reference proteome</keyword>
<dbReference type="Gene3D" id="2.170.130.10">
    <property type="entry name" value="TonB-dependent receptor, plug domain"/>
    <property type="match status" value="1"/>
</dbReference>
<dbReference type="Gene3D" id="2.60.40.1120">
    <property type="entry name" value="Carboxypeptidase-like, regulatory domain"/>
    <property type="match status" value="1"/>
</dbReference>
<evidence type="ECO:0000256" key="9">
    <source>
        <dbReference type="ARBA" id="ARBA00023077"/>
    </source>
</evidence>
<feature type="signal peptide" evidence="14">
    <location>
        <begin position="1"/>
        <end position="24"/>
    </location>
</feature>
<protein>
    <submittedName>
        <fullName evidence="17">TonB-dependent receptor</fullName>
    </submittedName>
</protein>
<dbReference type="Pfam" id="PF07715">
    <property type="entry name" value="Plug"/>
    <property type="match status" value="1"/>
</dbReference>
<accession>A0ABT8LEQ7</accession>
<feature type="domain" description="TonB-dependent receptor plug" evidence="16">
    <location>
        <begin position="125"/>
        <end position="233"/>
    </location>
</feature>
<keyword evidence="11 12" id="KW-0998">Cell outer membrane</keyword>
<evidence type="ECO:0000256" key="12">
    <source>
        <dbReference type="PROSITE-ProRule" id="PRU01360"/>
    </source>
</evidence>
<proteinExistence type="inferred from homology"/>
<dbReference type="EMBL" id="JAUJEB010000008">
    <property type="protein sequence ID" value="MDN5216268.1"/>
    <property type="molecule type" value="Genomic_DNA"/>
</dbReference>
<evidence type="ECO:0000256" key="10">
    <source>
        <dbReference type="ARBA" id="ARBA00023136"/>
    </source>
</evidence>
<evidence type="ECO:0000256" key="2">
    <source>
        <dbReference type="ARBA" id="ARBA00022448"/>
    </source>
</evidence>
<keyword evidence="17" id="KW-0675">Receptor</keyword>
<dbReference type="PROSITE" id="PS52016">
    <property type="entry name" value="TONB_DEPENDENT_REC_3"/>
    <property type="match status" value="1"/>
</dbReference>
<evidence type="ECO:0000256" key="6">
    <source>
        <dbReference type="ARBA" id="ARBA00022729"/>
    </source>
</evidence>
<comment type="caution">
    <text evidence="17">The sequence shown here is derived from an EMBL/GenBank/DDBJ whole genome shotgun (WGS) entry which is preliminary data.</text>
</comment>
<feature type="chain" id="PRO_5046784020" evidence="14">
    <location>
        <begin position="25"/>
        <end position="907"/>
    </location>
</feature>
<reference evidence="17" key="1">
    <citation type="submission" date="2023-06" db="EMBL/GenBank/DDBJ databases">
        <title>Genomic of Agaribacillus aureum.</title>
        <authorList>
            <person name="Wang G."/>
        </authorList>
    </citation>
    <scope>NUCLEOTIDE SEQUENCE</scope>
    <source>
        <strain evidence="17">BMA12</strain>
    </source>
</reference>
<evidence type="ECO:0000256" key="11">
    <source>
        <dbReference type="ARBA" id="ARBA00023237"/>
    </source>
</evidence>
<gene>
    <name evidence="17" type="ORF">QQ020_29640</name>
</gene>
<evidence type="ECO:0000256" key="14">
    <source>
        <dbReference type="SAM" id="SignalP"/>
    </source>
</evidence>
<sequence>MKKILLSLTCGMLLILWGSSTAHAQTGTVEGTVLDGDNQEALIGATVVLKGTTKGATTDINGRFTLSALDAGRQTIVISYVGYQNREMFVDVIGGQTVDLGNVTISVGAVGLKEVEIIASVAIDRKTPVAVSTIKGSEIEAKIGNQEFPEILRSTPSIYATKQGGGFGDSRINVRGFDQRNTAVLINGVPVNDMENGWVFWSNWAGLSDVTSNIQVQRGLSASKLAIASVGGTINIITNAAEMKKGSKVGYTVGNDGYNKFAISTSTGLTENGWAISLQATHTRGDGYIDGTEFRAYSYFASVAKIFNDRHSIHLTALGAPQWHNQREIGQFDGITLETFDERGLKYNHLWGTLDGEEFSWRRNFYHKPKVFINHYWNISQKTELATTAYISYGRGGGTGPRGQLNGSFDNSSKFKDENGQIRFEDIRRWNQGQNVPDFGDPRVTWGELNPGVDNRQGFFADKFVNTSGEGFVRRASVNSHNWVGVISNLTHELSDRFNLTAGIDLRHYRGIHYRRIDNLLGADAYFTNTNINLAGQFITEEKEAKAIADLKDDAKLNYHNDGVVQWIGFFGQLEYNEGPLSAFVSSSLSNQGFKRIDYFNYLDGDDTEADGNPKQETDFENFLGGNIKGGINYNLDERHNVFANAGFYSKQPIFDNVYLNFLNEVNPDVENERVLGFELGYGYRSKMFSANLNLYRTAWTNRFLSRDVEIENQDGRANLAGIDQIHTGVEVDMTFRPISKLTIDGMLSVGDWTYGDNISAAVFNDARENIGTFTFYLDGVKVGDAAQTTARIGATYEIIKGLRLFGSWYYAGNLYADYDVTTDEVFETPGNQAVEIPSYNLVDAGLYYDFKIGKLDVTWRLNVNNVFDEEYISELDTNEVGEDKFKDNRGFYGFGTTWNSGIRVSF</sequence>
<evidence type="ECO:0000259" key="15">
    <source>
        <dbReference type="Pfam" id="PF00593"/>
    </source>
</evidence>
<keyword evidence="2 12" id="KW-0813">Transport</keyword>
<dbReference type="Pfam" id="PF00593">
    <property type="entry name" value="TonB_dep_Rec_b-barrel"/>
    <property type="match status" value="1"/>
</dbReference>
<keyword evidence="8" id="KW-0406">Ion transport</keyword>
<keyword evidence="5 12" id="KW-0812">Transmembrane</keyword>
<keyword evidence="3 12" id="KW-1134">Transmembrane beta strand</keyword>
<evidence type="ECO:0000256" key="7">
    <source>
        <dbReference type="ARBA" id="ARBA00023004"/>
    </source>
</evidence>
<keyword evidence="6 14" id="KW-0732">Signal</keyword>
<evidence type="ECO:0000313" key="17">
    <source>
        <dbReference type="EMBL" id="MDN5216268.1"/>
    </source>
</evidence>
<evidence type="ECO:0000259" key="16">
    <source>
        <dbReference type="Pfam" id="PF07715"/>
    </source>
</evidence>
<dbReference type="SUPFAM" id="SSF49464">
    <property type="entry name" value="Carboxypeptidase regulatory domain-like"/>
    <property type="match status" value="1"/>
</dbReference>
<keyword evidence="9 13" id="KW-0798">TonB box</keyword>
<dbReference type="InterPro" id="IPR012910">
    <property type="entry name" value="Plug_dom"/>
</dbReference>
<dbReference type="RefSeq" id="WP_346761605.1">
    <property type="nucleotide sequence ID" value="NZ_JAUJEB010000008.1"/>
</dbReference>
<keyword evidence="4" id="KW-0410">Iron transport</keyword>
<keyword evidence="10 12" id="KW-0472">Membrane</keyword>
<evidence type="ECO:0000256" key="8">
    <source>
        <dbReference type="ARBA" id="ARBA00023065"/>
    </source>
</evidence>
<dbReference type="PANTHER" id="PTHR32552:SF68">
    <property type="entry name" value="FERRICHROME OUTER MEMBRANE TRANSPORTER_PHAGE RECEPTOR"/>
    <property type="match status" value="1"/>
</dbReference>
<organism evidence="17 18">
    <name type="scientific">Agaribacillus aureus</name>
    <dbReference type="NCBI Taxonomy" id="3051825"/>
    <lineage>
        <taxon>Bacteria</taxon>
        <taxon>Pseudomonadati</taxon>
        <taxon>Bacteroidota</taxon>
        <taxon>Cytophagia</taxon>
        <taxon>Cytophagales</taxon>
        <taxon>Splendidivirgaceae</taxon>
        <taxon>Agaribacillus</taxon>
    </lineage>
</organism>
<dbReference type="InterPro" id="IPR008969">
    <property type="entry name" value="CarboxyPept-like_regulatory"/>
</dbReference>
<dbReference type="InterPro" id="IPR036942">
    <property type="entry name" value="Beta-barrel_TonB_sf"/>
</dbReference>
<dbReference type="SUPFAM" id="SSF56935">
    <property type="entry name" value="Porins"/>
    <property type="match status" value="1"/>
</dbReference>
<comment type="similarity">
    <text evidence="12 13">Belongs to the TonB-dependent receptor family.</text>
</comment>
<dbReference type="Gene3D" id="2.40.170.20">
    <property type="entry name" value="TonB-dependent receptor, beta-barrel domain"/>
    <property type="match status" value="1"/>
</dbReference>
<evidence type="ECO:0000256" key="3">
    <source>
        <dbReference type="ARBA" id="ARBA00022452"/>
    </source>
</evidence>
<evidence type="ECO:0000313" key="18">
    <source>
        <dbReference type="Proteomes" id="UP001172083"/>
    </source>
</evidence>